<feature type="compositionally biased region" description="Basic and acidic residues" evidence="1">
    <location>
        <begin position="7"/>
        <end position="21"/>
    </location>
</feature>
<protein>
    <submittedName>
        <fullName evidence="2">Uncharacterized protein</fullName>
    </submittedName>
</protein>
<dbReference type="Proteomes" id="UP000325579">
    <property type="component" value="Unassembled WGS sequence"/>
</dbReference>
<keyword evidence="3" id="KW-1185">Reference proteome</keyword>
<proteinExistence type="predicted"/>
<evidence type="ECO:0000313" key="2">
    <source>
        <dbReference type="EMBL" id="KAE8396745.1"/>
    </source>
</evidence>
<evidence type="ECO:0000256" key="1">
    <source>
        <dbReference type="SAM" id="MobiDB-lite"/>
    </source>
</evidence>
<name>A0A5N7CRJ5_9EURO</name>
<dbReference type="EMBL" id="ML737080">
    <property type="protein sequence ID" value="KAE8396745.1"/>
    <property type="molecule type" value="Genomic_DNA"/>
</dbReference>
<dbReference type="RefSeq" id="XP_031934064.1">
    <property type="nucleotide sequence ID" value="XM_032088633.1"/>
</dbReference>
<accession>A0A5N7CRJ5</accession>
<dbReference type="AlphaFoldDB" id="A0A5N7CRJ5"/>
<gene>
    <name evidence="2" type="ORF">BDV37DRAFT_290051</name>
</gene>
<organism evidence="2 3">
    <name type="scientific">Aspergillus pseudonomiae</name>
    <dbReference type="NCBI Taxonomy" id="1506151"/>
    <lineage>
        <taxon>Eukaryota</taxon>
        <taxon>Fungi</taxon>
        <taxon>Dikarya</taxon>
        <taxon>Ascomycota</taxon>
        <taxon>Pezizomycotina</taxon>
        <taxon>Eurotiomycetes</taxon>
        <taxon>Eurotiomycetidae</taxon>
        <taxon>Eurotiales</taxon>
        <taxon>Aspergillaceae</taxon>
        <taxon>Aspergillus</taxon>
        <taxon>Aspergillus subgen. Circumdati</taxon>
    </lineage>
</organism>
<feature type="region of interest" description="Disordered" evidence="1">
    <location>
        <begin position="1"/>
        <end position="21"/>
    </location>
</feature>
<sequence length="54" mass="5949">MASTTLKGKEPARPLARIDVDHPPKESLLPVESNLIADPLLQFFEGSDRAIISY</sequence>
<dbReference type="GeneID" id="43673324"/>
<reference evidence="2 3" key="1">
    <citation type="submission" date="2019-04" db="EMBL/GenBank/DDBJ databases">
        <authorList>
            <consortium name="DOE Joint Genome Institute"/>
            <person name="Mondo S."/>
            <person name="Kjaerbolling I."/>
            <person name="Vesth T."/>
            <person name="Frisvad J.C."/>
            <person name="Nybo J.L."/>
            <person name="Theobald S."/>
            <person name="Kildgaard S."/>
            <person name="Isbrandt T."/>
            <person name="Kuo A."/>
            <person name="Sato A."/>
            <person name="Lyhne E.K."/>
            <person name="Kogle M.E."/>
            <person name="Wiebenga A."/>
            <person name="Kun R.S."/>
            <person name="Lubbers R.J."/>
            <person name="Makela M.R."/>
            <person name="Barry K."/>
            <person name="Chovatia M."/>
            <person name="Clum A."/>
            <person name="Daum C."/>
            <person name="Haridas S."/>
            <person name="He G."/>
            <person name="LaButti K."/>
            <person name="Lipzen A."/>
            <person name="Riley R."/>
            <person name="Salamov A."/>
            <person name="Simmons B.A."/>
            <person name="Magnuson J.K."/>
            <person name="Henrissat B."/>
            <person name="Mortensen U.H."/>
            <person name="Larsen T.O."/>
            <person name="Devries R.P."/>
            <person name="Grigoriev I.V."/>
            <person name="Machida M."/>
            <person name="Baker S.E."/>
            <person name="Andersen M.R."/>
            <person name="Cantor M.N."/>
            <person name="Hua S.X."/>
        </authorList>
    </citation>
    <scope>NUCLEOTIDE SEQUENCE [LARGE SCALE GENOMIC DNA]</scope>
    <source>
        <strain evidence="2 3">CBS 119388</strain>
    </source>
</reference>
<evidence type="ECO:0000313" key="3">
    <source>
        <dbReference type="Proteomes" id="UP000325579"/>
    </source>
</evidence>